<protein>
    <recommendedName>
        <fullName evidence="8">Acetyltransferase component of pyruvate dehydrogenase complex</fullName>
        <ecNumber evidence="8">2.3.1.12</ecNumber>
    </recommendedName>
</protein>
<gene>
    <name evidence="12" type="ORF">CLM73_26220</name>
</gene>
<keyword evidence="5 8" id="KW-0012">Acyltransferase</keyword>
<dbReference type="SUPFAM" id="SSF51230">
    <property type="entry name" value="Single hybrid motif"/>
    <property type="match status" value="1"/>
</dbReference>
<dbReference type="CDD" id="cd06849">
    <property type="entry name" value="lipoyl_domain"/>
    <property type="match status" value="1"/>
</dbReference>
<dbReference type="Gene3D" id="2.40.50.100">
    <property type="match status" value="1"/>
</dbReference>
<dbReference type="InterPro" id="IPR003016">
    <property type="entry name" value="2-oxoA_DH_lipoyl-BS"/>
</dbReference>
<evidence type="ECO:0000256" key="3">
    <source>
        <dbReference type="ARBA" id="ARBA00022679"/>
    </source>
</evidence>
<dbReference type="RefSeq" id="WP_105240934.1">
    <property type="nucleotide sequence ID" value="NZ_CP023270.1"/>
</dbReference>
<evidence type="ECO:0000256" key="8">
    <source>
        <dbReference type="RuleBase" id="RU361137"/>
    </source>
</evidence>
<keyword evidence="4 8" id="KW-0450">Lipoyl</keyword>
<dbReference type="AlphaFoldDB" id="A0A2S0IE80"/>
<dbReference type="InterPro" id="IPR000089">
    <property type="entry name" value="Biotin_lipoyl"/>
</dbReference>
<dbReference type="InterPro" id="IPR023213">
    <property type="entry name" value="CAT-like_dom_sf"/>
</dbReference>
<evidence type="ECO:0000256" key="6">
    <source>
        <dbReference type="ARBA" id="ARBA00025211"/>
    </source>
</evidence>
<comment type="similarity">
    <text evidence="1 8">Belongs to the 2-oxoacid dehydrogenase family.</text>
</comment>
<comment type="cofactor">
    <cofactor evidence="8">
        <name>(R)-lipoate</name>
        <dbReference type="ChEBI" id="CHEBI:83088"/>
    </cofactor>
    <text evidence="8">Binds 1 lipoyl cofactor covalently.</text>
</comment>
<comment type="subunit">
    <text evidence="2">Forms a 24-polypeptide structural core with octahedral symmetry.</text>
</comment>
<dbReference type="GO" id="GO:0045254">
    <property type="term" value="C:pyruvate dehydrogenase complex"/>
    <property type="evidence" value="ECO:0007669"/>
    <property type="project" value="UniProtKB-UniRule"/>
</dbReference>
<dbReference type="Pfam" id="PF00364">
    <property type="entry name" value="Biotin_lipoyl"/>
    <property type="match status" value="1"/>
</dbReference>
<evidence type="ECO:0000256" key="4">
    <source>
        <dbReference type="ARBA" id="ARBA00022823"/>
    </source>
</evidence>
<dbReference type="Proteomes" id="UP000239477">
    <property type="component" value="Chromosome"/>
</dbReference>
<organism evidence="12 13">
    <name type="scientific">Achromobacter spanius</name>
    <dbReference type="NCBI Taxonomy" id="217203"/>
    <lineage>
        <taxon>Bacteria</taxon>
        <taxon>Pseudomonadati</taxon>
        <taxon>Pseudomonadota</taxon>
        <taxon>Betaproteobacteria</taxon>
        <taxon>Burkholderiales</taxon>
        <taxon>Alcaligenaceae</taxon>
        <taxon>Achromobacter</taxon>
    </lineage>
</organism>
<dbReference type="NCBIfam" id="TIGR01349">
    <property type="entry name" value="PDHac_trf_mito"/>
    <property type="match status" value="1"/>
</dbReference>
<keyword evidence="13" id="KW-1185">Reference proteome</keyword>
<dbReference type="InterPro" id="IPR004167">
    <property type="entry name" value="PSBD"/>
</dbReference>
<dbReference type="FunFam" id="3.30.559.10:FF:000003">
    <property type="entry name" value="Acetyltransferase component of pyruvate dehydrogenase complex"/>
    <property type="match status" value="1"/>
</dbReference>
<feature type="region of interest" description="Disordered" evidence="9">
    <location>
        <begin position="201"/>
        <end position="220"/>
    </location>
</feature>
<comment type="catalytic activity">
    <reaction evidence="7 8">
        <text>N(6)-[(R)-dihydrolipoyl]-L-lysyl-[protein] + acetyl-CoA = N(6)-[(R)-S(8)-acetyldihydrolipoyl]-L-lysyl-[protein] + CoA</text>
        <dbReference type="Rhea" id="RHEA:17017"/>
        <dbReference type="Rhea" id="RHEA-COMP:10475"/>
        <dbReference type="Rhea" id="RHEA-COMP:10478"/>
        <dbReference type="ChEBI" id="CHEBI:57287"/>
        <dbReference type="ChEBI" id="CHEBI:57288"/>
        <dbReference type="ChEBI" id="CHEBI:83100"/>
        <dbReference type="ChEBI" id="CHEBI:83111"/>
        <dbReference type="EC" id="2.3.1.12"/>
    </reaction>
</comment>
<name>A0A2S0IE80_9BURK</name>
<dbReference type="SUPFAM" id="SSF47005">
    <property type="entry name" value="Peripheral subunit-binding domain of 2-oxo acid dehydrogenase complex"/>
    <property type="match status" value="1"/>
</dbReference>
<dbReference type="GO" id="GO:0004742">
    <property type="term" value="F:dihydrolipoyllysine-residue acetyltransferase activity"/>
    <property type="evidence" value="ECO:0007669"/>
    <property type="project" value="UniProtKB-UniRule"/>
</dbReference>
<evidence type="ECO:0000313" key="13">
    <source>
        <dbReference type="Proteomes" id="UP000239477"/>
    </source>
</evidence>
<evidence type="ECO:0000259" key="10">
    <source>
        <dbReference type="PROSITE" id="PS50968"/>
    </source>
</evidence>
<reference evidence="12 13" key="1">
    <citation type="submission" date="2017-09" db="EMBL/GenBank/DDBJ databases">
        <title>Genomic, metabolic, and phenotypic characteristics of bacterial isolates from the natural microbiome of the model nematode Caenorhabditis elegans.</title>
        <authorList>
            <person name="Zimmermann J."/>
            <person name="Obeng N."/>
            <person name="Yang W."/>
            <person name="Obeng O."/>
            <person name="Kissoyan K."/>
            <person name="Pees B."/>
            <person name="Dirksen P."/>
            <person name="Hoppner M."/>
            <person name="Franke A."/>
            <person name="Rosenstiel P."/>
            <person name="Leippe M."/>
            <person name="Dierking K."/>
            <person name="Kaleta C."/>
            <person name="Schulenburg H."/>
        </authorList>
    </citation>
    <scope>NUCLEOTIDE SEQUENCE [LARGE SCALE GENOMIC DNA]</scope>
    <source>
        <strain evidence="12 13">MYb73</strain>
    </source>
</reference>
<dbReference type="PANTHER" id="PTHR23151">
    <property type="entry name" value="DIHYDROLIPOAMIDE ACETYL/SUCCINYL-TRANSFERASE-RELATED"/>
    <property type="match status" value="1"/>
</dbReference>
<proteinExistence type="inferred from homology"/>
<dbReference type="PROSITE" id="PS51826">
    <property type="entry name" value="PSBD"/>
    <property type="match status" value="1"/>
</dbReference>
<dbReference type="PANTHER" id="PTHR23151:SF90">
    <property type="entry name" value="DIHYDROLIPOYLLYSINE-RESIDUE ACETYLTRANSFERASE COMPONENT OF PYRUVATE DEHYDROGENASE COMPLEX, MITOCHONDRIAL-RELATED"/>
    <property type="match status" value="1"/>
</dbReference>
<feature type="domain" description="Peripheral subunit-binding (PSBD)" evidence="11">
    <location>
        <begin position="159"/>
        <end position="196"/>
    </location>
</feature>
<dbReference type="Gene3D" id="3.30.559.10">
    <property type="entry name" value="Chloramphenicol acetyltransferase-like domain"/>
    <property type="match status" value="1"/>
</dbReference>
<evidence type="ECO:0000256" key="7">
    <source>
        <dbReference type="ARBA" id="ARBA00048370"/>
    </source>
</evidence>
<dbReference type="PROSITE" id="PS50968">
    <property type="entry name" value="BIOTINYL_LIPOYL"/>
    <property type="match status" value="1"/>
</dbReference>
<dbReference type="Pfam" id="PF02817">
    <property type="entry name" value="E3_binding"/>
    <property type="match status" value="1"/>
</dbReference>
<evidence type="ECO:0000259" key="11">
    <source>
        <dbReference type="PROSITE" id="PS51826"/>
    </source>
</evidence>
<dbReference type="EMBL" id="CP023270">
    <property type="protein sequence ID" value="AVJ30316.1"/>
    <property type="molecule type" value="Genomic_DNA"/>
</dbReference>
<evidence type="ECO:0000256" key="5">
    <source>
        <dbReference type="ARBA" id="ARBA00023315"/>
    </source>
</evidence>
<keyword evidence="12" id="KW-0670">Pyruvate</keyword>
<keyword evidence="3 8" id="KW-0808">Transferase</keyword>
<dbReference type="GO" id="GO:0006086">
    <property type="term" value="P:pyruvate decarboxylation to acetyl-CoA"/>
    <property type="evidence" value="ECO:0007669"/>
    <property type="project" value="InterPro"/>
</dbReference>
<dbReference type="InterPro" id="IPR036625">
    <property type="entry name" value="E3-bd_dom_sf"/>
</dbReference>
<evidence type="ECO:0000256" key="2">
    <source>
        <dbReference type="ARBA" id="ARBA00011484"/>
    </source>
</evidence>
<comment type="function">
    <text evidence="6">The pyruvate dehydrogenase complex catalyzes the overall conversion of pyruvate to acetyl-CoA and CO(2). It contains multiple copies of three enzymatic components: pyruvate dehydrogenase (E1), dihydrolipoamide acetyltransferase (E2) and lipoamide dehydrogenase (E3).</text>
</comment>
<dbReference type="OrthoDB" id="2086224at2"/>
<evidence type="ECO:0000313" key="12">
    <source>
        <dbReference type="EMBL" id="AVJ30316.1"/>
    </source>
</evidence>
<dbReference type="InterPro" id="IPR011053">
    <property type="entry name" value="Single_hybrid_motif"/>
</dbReference>
<dbReference type="PROSITE" id="PS00189">
    <property type="entry name" value="LIPOYL"/>
    <property type="match status" value="1"/>
</dbReference>
<feature type="domain" description="Lipoyl-binding" evidence="10">
    <location>
        <begin position="2"/>
        <end position="78"/>
    </location>
</feature>
<evidence type="ECO:0000256" key="1">
    <source>
        <dbReference type="ARBA" id="ARBA00007317"/>
    </source>
</evidence>
<dbReference type="Pfam" id="PF00198">
    <property type="entry name" value="2-oxoacid_dh"/>
    <property type="match status" value="1"/>
</dbReference>
<evidence type="ECO:0000256" key="9">
    <source>
        <dbReference type="SAM" id="MobiDB-lite"/>
    </source>
</evidence>
<dbReference type="InterPro" id="IPR006257">
    <property type="entry name" value="LAT1"/>
</dbReference>
<dbReference type="InterPro" id="IPR001078">
    <property type="entry name" value="2-oxoacid_DH_actylTfrase"/>
</dbReference>
<dbReference type="SUPFAM" id="SSF52777">
    <property type="entry name" value="CoA-dependent acyltransferases"/>
    <property type="match status" value="1"/>
</dbReference>
<dbReference type="EC" id="2.3.1.12" evidence="8"/>
<dbReference type="Gene3D" id="4.10.320.10">
    <property type="entry name" value="E3-binding domain"/>
    <property type="match status" value="1"/>
</dbReference>
<feature type="compositionally biased region" description="Low complexity" evidence="9">
    <location>
        <begin position="201"/>
        <end position="212"/>
    </location>
</feature>
<dbReference type="InterPro" id="IPR045257">
    <property type="entry name" value="E2/Pdx1"/>
</dbReference>
<sequence>MAYLIKLPSVAADASGGILHQWLMQEGDRVAVGDALAEVETEKAIVEINAEQAGVLGRIVVQAGPASVPINTVIGVLIADGEDAAAIDRALAEHGGAAVAAGSAAGSAAGGATGASAAAGAALASGSPSGASAAAPQEAGNAAAHAASSTAAVPGGRLFASPVARRLAAQWHVDLLGVTGTGPHGRIVRRDVEAARDRAPAAAPLSAHPAGRPAARRVPHTGMRRAIARRLTESKQHVPHFYLTVDCRMDALLALRAQANHGGAVKLSVNDFIVRAAALALREVPEVNASWHDDDIEYHAGADISVAVATDGGLVTPIVRDADVKSLSVIGAEIVELAKRAKVNRLKPEEFTGGSLTVSNLGMYGISQFAAIINPPQAAILAVGAAERRPVVDADGQLVAATVMTVTLSADHRVVDGAVGARWLAAFRALIENPVRILL</sequence>
<accession>A0A2S0IE80</accession>